<accession>A0A563EHX7</accession>
<evidence type="ECO:0000256" key="2">
    <source>
        <dbReference type="ARBA" id="ARBA00023295"/>
    </source>
</evidence>
<sequence length="308" mass="31925">MPIPTVLDCDPGHDDAIAIMLAAATLDLRAITTVAGNQTLDKVTLNAQRVCTAAGISVPIAAGCARPLVRPLRIADDVHGESGLDGPAFGPPTIALSPLHAVDLMHRSLPATIIATGALTNVALLISRYGTAGIREIVLMGGSTGRGNITPYAEANIYVDPEAAEIVFSSGVPVTMCGLNVTHQALVTPDVVARMSALGPLGETCAELMTFFASTYRTLFGFEAPPLHDPVAVARVLDPTLVSCVDAHVAIETAGVHTRGATVVELDGYLGLAPNAKVAVSLDVPRFWDVVIDAVAQLTRNVSRSAAN</sequence>
<dbReference type="InterPro" id="IPR001910">
    <property type="entry name" value="Inosine/uridine_hydrolase_dom"/>
</dbReference>
<dbReference type="InterPro" id="IPR023186">
    <property type="entry name" value="IUNH"/>
</dbReference>
<dbReference type="CDD" id="cd02651">
    <property type="entry name" value="nuc_hydro_IU_UC_XIUA"/>
    <property type="match status" value="1"/>
</dbReference>
<dbReference type="GO" id="GO:0005829">
    <property type="term" value="C:cytosol"/>
    <property type="evidence" value="ECO:0007669"/>
    <property type="project" value="TreeGrafter"/>
</dbReference>
<name>A0A563EHX7_9PSEU</name>
<protein>
    <submittedName>
        <fullName evidence="4">Nucleoside hydrolase</fullName>
    </submittedName>
</protein>
<dbReference type="AlphaFoldDB" id="A0A563EHX7"/>
<dbReference type="InterPro" id="IPR015910">
    <property type="entry name" value="I/U_nuclsd_hydro_CS"/>
</dbReference>
<dbReference type="GO" id="GO:0045437">
    <property type="term" value="F:uridine nucleosidase activity"/>
    <property type="evidence" value="ECO:0007669"/>
    <property type="project" value="UniProtKB-ARBA"/>
</dbReference>
<dbReference type="PANTHER" id="PTHR12304:SF4">
    <property type="entry name" value="URIDINE NUCLEOSIDASE"/>
    <property type="match status" value="1"/>
</dbReference>
<comment type="caution">
    <text evidence="4">The sequence shown here is derived from an EMBL/GenBank/DDBJ whole genome shotgun (WGS) entry which is preliminary data.</text>
</comment>
<organism evidence="4 5">
    <name type="scientific">Lentzea tibetensis</name>
    <dbReference type="NCBI Taxonomy" id="2591470"/>
    <lineage>
        <taxon>Bacteria</taxon>
        <taxon>Bacillati</taxon>
        <taxon>Actinomycetota</taxon>
        <taxon>Actinomycetes</taxon>
        <taxon>Pseudonocardiales</taxon>
        <taxon>Pseudonocardiaceae</taxon>
        <taxon>Lentzea</taxon>
    </lineage>
</organism>
<reference evidence="4 5" key="1">
    <citation type="submission" date="2019-07" db="EMBL/GenBank/DDBJ databases">
        <title>Lentzea xizangensis sp. nov., isolated from Qinghai-Tibetan Plateau Soils.</title>
        <authorList>
            <person name="Huang J."/>
        </authorList>
    </citation>
    <scope>NUCLEOTIDE SEQUENCE [LARGE SCALE GENOMIC DNA]</scope>
    <source>
        <strain evidence="4 5">FXJ1.1311</strain>
    </source>
</reference>
<gene>
    <name evidence="4" type="ORF">FKR81_36665</name>
</gene>
<keyword evidence="1 4" id="KW-0378">Hydrolase</keyword>
<dbReference type="RefSeq" id="WP_146358818.1">
    <property type="nucleotide sequence ID" value="NZ_VOBR01000034.1"/>
</dbReference>
<dbReference type="SUPFAM" id="SSF53590">
    <property type="entry name" value="Nucleoside hydrolase"/>
    <property type="match status" value="1"/>
</dbReference>
<dbReference type="PANTHER" id="PTHR12304">
    <property type="entry name" value="INOSINE-URIDINE PREFERRING NUCLEOSIDE HYDROLASE"/>
    <property type="match status" value="1"/>
</dbReference>
<proteinExistence type="predicted"/>
<dbReference type="Pfam" id="PF01156">
    <property type="entry name" value="IU_nuc_hydro"/>
    <property type="match status" value="1"/>
</dbReference>
<dbReference type="Proteomes" id="UP000316639">
    <property type="component" value="Unassembled WGS sequence"/>
</dbReference>
<dbReference type="InterPro" id="IPR036452">
    <property type="entry name" value="Ribo_hydro-like"/>
</dbReference>
<dbReference type="EMBL" id="VOBR01000034">
    <property type="protein sequence ID" value="TWP46271.1"/>
    <property type="molecule type" value="Genomic_DNA"/>
</dbReference>
<evidence type="ECO:0000313" key="5">
    <source>
        <dbReference type="Proteomes" id="UP000316639"/>
    </source>
</evidence>
<evidence type="ECO:0000313" key="4">
    <source>
        <dbReference type="EMBL" id="TWP46271.1"/>
    </source>
</evidence>
<dbReference type="Gene3D" id="3.90.245.10">
    <property type="entry name" value="Ribonucleoside hydrolase-like"/>
    <property type="match status" value="1"/>
</dbReference>
<dbReference type="GO" id="GO:0006152">
    <property type="term" value="P:purine nucleoside catabolic process"/>
    <property type="evidence" value="ECO:0007669"/>
    <property type="project" value="TreeGrafter"/>
</dbReference>
<evidence type="ECO:0000259" key="3">
    <source>
        <dbReference type="Pfam" id="PF01156"/>
    </source>
</evidence>
<keyword evidence="5" id="KW-1185">Reference proteome</keyword>
<dbReference type="GO" id="GO:0008477">
    <property type="term" value="F:purine nucleosidase activity"/>
    <property type="evidence" value="ECO:0007669"/>
    <property type="project" value="TreeGrafter"/>
</dbReference>
<dbReference type="PROSITE" id="PS01247">
    <property type="entry name" value="IUNH"/>
    <property type="match status" value="1"/>
</dbReference>
<feature type="domain" description="Inosine/uridine-preferring nucleoside hydrolase" evidence="3">
    <location>
        <begin position="6"/>
        <end position="289"/>
    </location>
</feature>
<keyword evidence="2" id="KW-0326">Glycosidase</keyword>
<evidence type="ECO:0000256" key="1">
    <source>
        <dbReference type="ARBA" id="ARBA00022801"/>
    </source>
</evidence>
<dbReference type="OrthoDB" id="9797882at2"/>